<feature type="transmembrane region" description="Helical" evidence="7">
    <location>
        <begin position="114"/>
        <end position="138"/>
    </location>
</feature>
<feature type="transmembrane region" description="Helical" evidence="7">
    <location>
        <begin position="206"/>
        <end position="222"/>
    </location>
</feature>
<accession>A0A0F8YF24</accession>
<feature type="transmembrane region" description="Helical" evidence="7">
    <location>
        <begin position="54"/>
        <end position="77"/>
    </location>
</feature>
<reference evidence="9" key="1">
    <citation type="journal article" date="2015" name="Nature">
        <title>Complex archaea that bridge the gap between prokaryotes and eukaryotes.</title>
        <authorList>
            <person name="Spang A."/>
            <person name="Saw J.H."/>
            <person name="Jorgensen S.L."/>
            <person name="Zaremba-Niedzwiedzka K."/>
            <person name="Martijn J."/>
            <person name="Lind A.E."/>
            <person name="van Eijk R."/>
            <person name="Schleper C."/>
            <person name="Guy L."/>
            <person name="Ettema T.J."/>
        </authorList>
    </citation>
    <scope>NUCLEOTIDE SEQUENCE</scope>
</reference>
<feature type="non-terminal residue" evidence="9">
    <location>
        <position position="1"/>
    </location>
</feature>
<dbReference type="InterPro" id="IPR006153">
    <property type="entry name" value="Cation/H_exchanger_TM"/>
</dbReference>
<dbReference type="Gene3D" id="1.20.1530.20">
    <property type="match status" value="1"/>
</dbReference>
<feature type="transmembrane region" description="Helical" evidence="7">
    <location>
        <begin position="22"/>
        <end position="42"/>
    </location>
</feature>
<feature type="transmembrane region" description="Helical" evidence="7">
    <location>
        <begin position="150"/>
        <end position="169"/>
    </location>
</feature>
<feature type="domain" description="Cation/H+ exchanger transmembrane" evidence="8">
    <location>
        <begin position="1"/>
        <end position="332"/>
    </location>
</feature>
<dbReference type="PANTHER" id="PTHR42751:SF3">
    <property type="entry name" value="SODIUM_GLUTAMATE SYMPORTER"/>
    <property type="match status" value="1"/>
</dbReference>
<evidence type="ECO:0000256" key="7">
    <source>
        <dbReference type="SAM" id="Phobius"/>
    </source>
</evidence>
<feature type="transmembrane region" description="Helical" evidence="7">
    <location>
        <begin position="181"/>
        <end position="200"/>
    </location>
</feature>
<keyword evidence="3" id="KW-0813">Transport</keyword>
<comment type="similarity">
    <text evidence="2">Belongs to the monovalent cation:proton antiporter 2 (CPA2) transporter (TC 2.A.37) family.</text>
</comment>
<organism evidence="9">
    <name type="scientific">marine sediment metagenome</name>
    <dbReference type="NCBI Taxonomy" id="412755"/>
    <lineage>
        <taxon>unclassified sequences</taxon>
        <taxon>metagenomes</taxon>
        <taxon>ecological metagenomes</taxon>
    </lineage>
</organism>
<dbReference type="EMBL" id="LAZR01057320">
    <property type="protein sequence ID" value="KKK72295.1"/>
    <property type="molecule type" value="Genomic_DNA"/>
</dbReference>
<dbReference type="PANTHER" id="PTHR42751">
    <property type="entry name" value="SODIUM/HYDROGEN EXCHANGER FAMILY/TRKA DOMAIN PROTEIN"/>
    <property type="match status" value="1"/>
</dbReference>
<gene>
    <name evidence="9" type="ORF">LCGC14_2905300</name>
</gene>
<feature type="transmembrane region" description="Helical" evidence="7">
    <location>
        <begin position="83"/>
        <end position="102"/>
    </location>
</feature>
<dbReference type="Pfam" id="PF00999">
    <property type="entry name" value="Na_H_Exchanger"/>
    <property type="match status" value="1"/>
</dbReference>
<dbReference type="GO" id="GO:1902600">
    <property type="term" value="P:proton transmembrane transport"/>
    <property type="evidence" value="ECO:0007669"/>
    <property type="project" value="InterPro"/>
</dbReference>
<feature type="transmembrane region" description="Helical" evidence="7">
    <location>
        <begin position="289"/>
        <end position="310"/>
    </location>
</feature>
<evidence type="ECO:0000256" key="4">
    <source>
        <dbReference type="ARBA" id="ARBA00022692"/>
    </source>
</evidence>
<dbReference type="GO" id="GO:0015297">
    <property type="term" value="F:antiporter activity"/>
    <property type="evidence" value="ECO:0007669"/>
    <property type="project" value="InterPro"/>
</dbReference>
<sequence length="385" mass="42250">YIISGVIIGPFFLNIISMNETMQLFSDFGIAFLLFIVGLHLSPKVIKEVGKISFITGLGQVLFTFLFGYFIAIAFGFSPLTSLYIAIALTFSSTIIITKLLSDRGDLDSLYGKISIGFLLVQDFIAILILIIVSSLSLGSNLVSSVGFTILKGGILTALIISISLFVLPKTQKFFARSQEFLFVFAITWGLGLASLFYYVGLSLEVGALIAGVALSISPYSLEISSKLKPLRDFFVISFFLIIGSHMVLTGFSEVIIPALVFSLFILIGNPLIVIILMGIFGYTKRTSFMAGLTVAQISEFSLILIALGIKVGHLSPEILSFVTFIGLFTIAGSTYMILYSNLIYPKLSKYLGMFERKEPKKEPKIKTNYRAILFGYNRIGFGIL</sequence>
<feature type="transmembrane region" description="Helical" evidence="7">
    <location>
        <begin position="259"/>
        <end position="282"/>
    </location>
</feature>
<feature type="transmembrane region" description="Helical" evidence="7">
    <location>
        <begin position="234"/>
        <end position="253"/>
    </location>
</feature>
<keyword evidence="5 7" id="KW-1133">Transmembrane helix</keyword>
<dbReference type="InterPro" id="IPR038770">
    <property type="entry name" value="Na+/solute_symporter_sf"/>
</dbReference>
<evidence type="ECO:0000256" key="3">
    <source>
        <dbReference type="ARBA" id="ARBA00022448"/>
    </source>
</evidence>
<evidence type="ECO:0000313" key="9">
    <source>
        <dbReference type="EMBL" id="KKK72295.1"/>
    </source>
</evidence>
<evidence type="ECO:0000256" key="1">
    <source>
        <dbReference type="ARBA" id="ARBA00004141"/>
    </source>
</evidence>
<keyword evidence="4 7" id="KW-0812">Transmembrane</keyword>
<dbReference type="GO" id="GO:0016020">
    <property type="term" value="C:membrane"/>
    <property type="evidence" value="ECO:0007669"/>
    <property type="project" value="UniProtKB-SubCell"/>
</dbReference>
<feature type="transmembrane region" description="Helical" evidence="7">
    <location>
        <begin position="322"/>
        <end position="345"/>
    </location>
</feature>
<keyword evidence="6 7" id="KW-0472">Membrane</keyword>
<proteinExistence type="inferred from homology"/>
<feature type="non-terminal residue" evidence="9">
    <location>
        <position position="385"/>
    </location>
</feature>
<evidence type="ECO:0000259" key="8">
    <source>
        <dbReference type="Pfam" id="PF00999"/>
    </source>
</evidence>
<dbReference type="AlphaFoldDB" id="A0A0F8YF24"/>
<protein>
    <recommendedName>
        <fullName evidence="8">Cation/H+ exchanger transmembrane domain-containing protein</fullName>
    </recommendedName>
</protein>
<name>A0A0F8YF24_9ZZZZ</name>
<comment type="subcellular location">
    <subcellularLocation>
        <location evidence="1">Membrane</location>
        <topology evidence="1">Multi-pass membrane protein</topology>
    </subcellularLocation>
</comment>
<evidence type="ECO:0000256" key="6">
    <source>
        <dbReference type="ARBA" id="ARBA00023136"/>
    </source>
</evidence>
<evidence type="ECO:0000256" key="2">
    <source>
        <dbReference type="ARBA" id="ARBA00005551"/>
    </source>
</evidence>
<comment type="caution">
    <text evidence="9">The sequence shown here is derived from an EMBL/GenBank/DDBJ whole genome shotgun (WGS) entry which is preliminary data.</text>
</comment>
<evidence type="ECO:0000256" key="5">
    <source>
        <dbReference type="ARBA" id="ARBA00022989"/>
    </source>
</evidence>